<dbReference type="PANTHER" id="PTHR39460">
    <property type="entry name" value="EXPRESSED PROTEIN"/>
    <property type="match status" value="1"/>
</dbReference>
<dbReference type="InterPro" id="IPR056146">
    <property type="entry name" value="DUF7729"/>
</dbReference>
<sequence length="379" mass="39936">MFTPPPSPGPTAHFTPVSNPTSPSSVDLTLGAKKRTGRHFRWAVVIVPLILMAITISARLPSLTPFSPPSPVSWHGLIADGSNRRSHRRHPLPEPQLHQSPSSSSPSSTSTSAPTSSTGISTQISPTVPSSPPPLPTPFPQPFDGNLAQNFSSVSCFNFFGNMTNTQPFRACRPFSLLLQSSDSFISAQQNLTLLNSIIWGTCNASPGVAQCTANMGWFAASLKTACAQDLKDQNSMAVNTLAALQAFQVMHDASCLADPTTNTYCFLTAVRNPNPSDLYYYQLPLGIQLPKSSTPSCNACTKSVMGIYAAAIQNSTQGPGLAGLKVTYGPAAELSVGLCGAGYTKTLASSASPLTGTNVNVLSGFLVMTIWTLLVSIS</sequence>
<feature type="region of interest" description="Disordered" evidence="1">
    <location>
        <begin position="1"/>
        <end position="26"/>
    </location>
</feature>
<proteinExistence type="predicted"/>
<dbReference type="Pfam" id="PF24855">
    <property type="entry name" value="DUF7729"/>
    <property type="match status" value="1"/>
</dbReference>
<evidence type="ECO:0000259" key="2">
    <source>
        <dbReference type="Pfam" id="PF24855"/>
    </source>
</evidence>
<feature type="compositionally biased region" description="Pro residues" evidence="1">
    <location>
        <begin position="129"/>
        <end position="141"/>
    </location>
</feature>
<reference evidence="4" key="2">
    <citation type="submission" date="2015-01" db="EMBL/GenBank/DDBJ databases">
        <title>Evolutionary Origins and Diversification of the Mycorrhizal Mutualists.</title>
        <authorList>
            <consortium name="DOE Joint Genome Institute"/>
            <consortium name="Mycorrhizal Genomics Consortium"/>
            <person name="Kohler A."/>
            <person name="Kuo A."/>
            <person name="Nagy L.G."/>
            <person name="Floudas D."/>
            <person name="Copeland A."/>
            <person name="Barry K.W."/>
            <person name="Cichocki N."/>
            <person name="Veneault-Fourrey C."/>
            <person name="LaButti K."/>
            <person name="Lindquist E.A."/>
            <person name="Lipzen A."/>
            <person name="Lundell T."/>
            <person name="Morin E."/>
            <person name="Murat C."/>
            <person name="Riley R."/>
            <person name="Ohm R."/>
            <person name="Sun H."/>
            <person name="Tunlid A."/>
            <person name="Henrissat B."/>
            <person name="Grigoriev I.V."/>
            <person name="Hibbett D.S."/>
            <person name="Martin F."/>
        </authorList>
    </citation>
    <scope>NUCLEOTIDE SEQUENCE [LARGE SCALE GENOMIC DNA]</scope>
    <source>
        <strain evidence="4">LaAM-08-1</strain>
    </source>
</reference>
<evidence type="ECO:0000256" key="1">
    <source>
        <dbReference type="SAM" id="MobiDB-lite"/>
    </source>
</evidence>
<dbReference type="HOGENOM" id="CLU_042319_4_1_1"/>
<feature type="compositionally biased region" description="Low complexity" evidence="1">
    <location>
        <begin position="15"/>
        <end position="26"/>
    </location>
</feature>
<evidence type="ECO:0000313" key="3">
    <source>
        <dbReference type="EMBL" id="KIJ99991.1"/>
    </source>
</evidence>
<dbReference type="OrthoDB" id="2564812at2759"/>
<organism evidence="3 4">
    <name type="scientific">Laccaria amethystina LaAM-08-1</name>
    <dbReference type="NCBI Taxonomy" id="1095629"/>
    <lineage>
        <taxon>Eukaryota</taxon>
        <taxon>Fungi</taxon>
        <taxon>Dikarya</taxon>
        <taxon>Basidiomycota</taxon>
        <taxon>Agaricomycotina</taxon>
        <taxon>Agaricomycetes</taxon>
        <taxon>Agaricomycetidae</taxon>
        <taxon>Agaricales</taxon>
        <taxon>Agaricineae</taxon>
        <taxon>Hydnangiaceae</taxon>
        <taxon>Laccaria</taxon>
    </lineage>
</organism>
<protein>
    <recommendedName>
        <fullName evidence="2">DUF7729 domain-containing protein</fullName>
    </recommendedName>
</protein>
<feature type="region of interest" description="Disordered" evidence="1">
    <location>
        <begin position="77"/>
        <end position="142"/>
    </location>
</feature>
<reference evidence="3 4" key="1">
    <citation type="submission" date="2014-04" db="EMBL/GenBank/DDBJ databases">
        <authorList>
            <consortium name="DOE Joint Genome Institute"/>
            <person name="Kuo A."/>
            <person name="Kohler A."/>
            <person name="Nagy L.G."/>
            <person name="Floudas D."/>
            <person name="Copeland A."/>
            <person name="Barry K.W."/>
            <person name="Cichocki N."/>
            <person name="Veneault-Fourrey C."/>
            <person name="LaButti K."/>
            <person name="Lindquist E.A."/>
            <person name="Lipzen A."/>
            <person name="Lundell T."/>
            <person name="Morin E."/>
            <person name="Murat C."/>
            <person name="Sun H."/>
            <person name="Tunlid A."/>
            <person name="Henrissat B."/>
            <person name="Grigoriev I.V."/>
            <person name="Hibbett D.S."/>
            <person name="Martin F."/>
            <person name="Nordberg H.P."/>
            <person name="Cantor M.N."/>
            <person name="Hua S.X."/>
        </authorList>
    </citation>
    <scope>NUCLEOTIDE SEQUENCE [LARGE SCALE GENOMIC DNA]</scope>
    <source>
        <strain evidence="3 4">LaAM-08-1</strain>
    </source>
</reference>
<dbReference type="Proteomes" id="UP000054477">
    <property type="component" value="Unassembled WGS sequence"/>
</dbReference>
<evidence type="ECO:0000313" key="4">
    <source>
        <dbReference type="Proteomes" id="UP000054477"/>
    </source>
</evidence>
<feature type="compositionally biased region" description="Low complexity" evidence="1">
    <location>
        <begin position="100"/>
        <end position="128"/>
    </location>
</feature>
<dbReference type="AlphaFoldDB" id="A0A0C9XQS2"/>
<accession>A0A0C9XQS2</accession>
<dbReference type="PANTHER" id="PTHR39460:SF1">
    <property type="entry name" value="C6 TRANSCRIPTION FACTOR"/>
    <property type="match status" value="1"/>
</dbReference>
<dbReference type="EMBL" id="KN838634">
    <property type="protein sequence ID" value="KIJ99991.1"/>
    <property type="molecule type" value="Genomic_DNA"/>
</dbReference>
<keyword evidence="4" id="KW-1185">Reference proteome</keyword>
<feature type="domain" description="DUF7729" evidence="2">
    <location>
        <begin position="138"/>
        <end position="346"/>
    </location>
</feature>
<name>A0A0C9XQS2_9AGAR</name>
<gene>
    <name evidence="3" type="ORF">K443DRAFT_7944</name>
</gene>